<evidence type="ECO:0000256" key="3">
    <source>
        <dbReference type="ARBA" id="ARBA00022723"/>
    </source>
</evidence>
<keyword evidence="1" id="KW-0813">Transport</keyword>
<keyword evidence="2" id="KW-0004">4Fe-4S</keyword>
<dbReference type="eggNOG" id="COG1456">
    <property type="taxonomic scope" value="Bacteria"/>
</dbReference>
<dbReference type="STRING" id="521045.Kole_0908"/>
<evidence type="ECO:0000256" key="7">
    <source>
        <dbReference type="ARBA" id="ARBA00023004"/>
    </source>
</evidence>
<dbReference type="InterPro" id="IPR010207">
    <property type="entry name" value="Elect_transpt_cplx_RnfB/RsxB"/>
</dbReference>
<dbReference type="KEGG" id="kol:Kole_0908"/>
<evidence type="ECO:0000259" key="10">
    <source>
        <dbReference type="PROSITE" id="PS51656"/>
    </source>
</evidence>
<evidence type="ECO:0000313" key="11">
    <source>
        <dbReference type="EMBL" id="ACR79617.1"/>
    </source>
</evidence>
<organism evidence="11 12">
    <name type="scientific">Kosmotoga olearia (strain ATCC BAA-1733 / DSM 21960 / TBF 19.5.1)</name>
    <dbReference type="NCBI Taxonomy" id="521045"/>
    <lineage>
        <taxon>Bacteria</taxon>
        <taxon>Thermotogati</taxon>
        <taxon>Thermotogota</taxon>
        <taxon>Thermotogae</taxon>
        <taxon>Kosmotogales</taxon>
        <taxon>Kosmotogaceae</taxon>
        <taxon>Kosmotoga</taxon>
    </lineage>
</organism>
<evidence type="ECO:0000256" key="9">
    <source>
        <dbReference type="ARBA" id="ARBA00023136"/>
    </source>
</evidence>
<dbReference type="GO" id="GO:0051539">
    <property type="term" value="F:4 iron, 4 sulfur cluster binding"/>
    <property type="evidence" value="ECO:0007669"/>
    <property type="project" value="UniProtKB-KW"/>
</dbReference>
<name>C5CGN5_KOSOT</name>
<keyword evidence="9" id="KW-0472">Membrane</keyword>
<keyword evidence="3" id="KW-0479">Metal-binding</keyword>
<gene>
    <name evidence="11" type="ordered locus">Kole_0908</name>
</gene>
<reference evidence="11 12" key="1">
    <citation type="submission" date="2009-06" db="EMBL/GenBank/DDBJ databases">
        <title>Complete sequence of Thermotogales bacterium TBF 19.5.1.</title>
        <authorList>
            <consortium name="US DOE Joint Genome Institute"/>
            <person name="Lucas S."/>
            <person name="Copeland A."/>
            <person name="Lapidus A."/>
            <person name="Glavina del Rio T."/>
            <person name="Tice H."/>
            <person name="Bruce D."/>
            <person name="Goodwin L."/>
            <person name="Pitluck S."/>
            <person name="Chertkov O."/>
            <person name="Brettin T."/>
            <person name="Detter J.C."/>
            <person name="Han C."/>
            <person name="Schmutz J."/>
            <person name="Larimer F."/>
            <person name="Land M."/>
            <person name="Hauser L."/>
            <person name="Kyrpides N."/>
            <person name="Ovchinnikova G."/>
            <person name="Noll K."/>
        </authorList>
    </citation>
    <scope>NUCLEOTIDE SEQUENCE [LARGE SCALE GENOMIC DNA]</scope>
    <source>
        <strain evidence="12">ATCC BAA-1733 / DSM 21960 / TBF 19.5.1</strain>
    </source>
</reference>
<keyword evidence="6" id="KW-0249">Electron transport</keyword>
<dbReference type="OrthoDB" id="9789936at2"/>
<dbReference type="EMBL" id="CP001634">
    <property type="protein sequence ID" value="ACR79617.1"/>
    <property type="molecule type" value="Genomic_DNA"/>
</dbReference>
<sequence>MIIVYSALILGVLGFVFGTFLAFAAAKFAVKENPKEKLIEVVLPGINCGACGYPGCSGFAKAVSESKASVDGCIPGRRAGVPEKIKKLLEASDDAIEKIWEKAGGDPEAAVKEFFAGAAPSEETKPKKPSRPSKEEVEKYRAMLDEKPVAKAVYSILPKIDCGLCGYPGCAAFAIKIVEEKENPSKCIPGKRQKVEEKVKNIKEKSPEEIKKIVEEAKGDIEELKKRFEV</sequence>
<accession>C5CGN5</accession>
<dbReference type="InterPro" id="IPR050395">
    <property type="entry name" value="4Fe4S_Ferredoxin_RnfB"/>
</dbReference>
<dbReference type="Gene3D" id="3.20.20.20">
    <property type="entry name" value="Dihydropteroate synthase-like"/>
    <property type="match status" value="2"/>
</dbReference>
<keyword evidence="12" id="KW-1185">Reference proteome</keyword>
<dbReference type="eggNOG" id="COG2878">
    <property type="taxonomic scope" value="Bacteria"/>
</dbReference>
<dbReference type="GO" id="GO:0009055">
    <property type="term" value="F:electron transfer activity"/>
    <property type="evidence" value="ECO:0007669"/>
    <property type="project" value="InterPro"/>
</dbReference>
<feature type="domain" description="4Fe-4S" evidence="10">
    <location>
        <begin position="145"/>
        <end position="204"/>
    </location>
</feature>
<keyword evidence="4" id="KW-0677">Repeat</keyword>
<keyword evidence="8" id="KW-0411">Iron-sulfur</keyword>
<evidence type="ECO:0000313" key="12">
    <source>
        <dbReference type="Proteomes" id="UP000002382"/>
    </source>
</evidence>
<dbReference type="InterPro" id="IPR011005">
    <property type="entry name" value="Dihydropteroate_synth-like_sf"/>
</dbReference>
<dbReference type="NCBIfam" id="TIGR01944">
    <property type="entry name" value="rnfB"/>
    <property type="match status" value="1"/>
</dbReference>
<dbReference type="PROSITE" id="PS51656">
    <property type="entry name" value="4FE4S"/>
    <property type="match status" value="2"/>
</dbReference>
<keyword evidence="5" id="KW-1278">Translocase</keyword>
<dbReference type="InterPro" id="IPR007202">
    <property type="entry name" value="4Fe-4S_dom"/>
</dbReference>
<evidence type="ECO:0000256" key="8">
    <source>
        <dbReference type="ARBA" id="ARBA00023014"/>
    </source>
</evidence>
<dbReference type="RefSeq" id="WP_015868279.1">
    <property type="nucleotide sequence ID" value="NC_012785.1"/>
</dbReference>
<keyword evidence="7" id="KW-0408">Iron</keyword>
<dbReference type="Pfam" id="PF04060">
    <property type="entry name" value="FeS"/>
    <property type="match status" value="2"/>
</dbReference>
<evidence type="ECO:0000256" key="5">
    <source>
        <dbReference type="ARBA" id="ARBA00022967"/>
    </source>
</evidence>
<reference evidence="11 12" key="2">
    <citation type="journal article" date="2011" name="J. Bacteriol.">
        <title>Genome Sequence of Kosmotoga olearia Strain TBF 19.5.1, a Thermophilic Bacterium with a Wide Growth Temperature Range, Isolated from the Troll B Oil Platform in the North Sea.</title>
        <authorList>
            <person name="Swithers K.S."/>
            <person name="Dipippo J.L."/>
            <person name="Bruce D.C."/>
            <person name="Detter C."/>
            <person name="Tapia R."/>
            <person name="Han S."/>
            <person name="Goodwin L.A."/>
            <person name="Han J."/>
            <person name="Woyke T."/>
            <person name="Pitluck S."/>
            <person name="Pennacchio L."/>
            <person name="Nolan M."/>
            <person name="Mikhailova N."/>
            <person name="Land M.L."/>
            <person name="Nesbo C.L."/>
            <person name="Gogarten J.P."/>
            <person name="Noll K.M."/>
        </authorList>
    </citation>
    <scope>NUCLEOTIDE SEQUENCE [LARGE SCALE GENOMIC DNA]</scope>
    <source>
        <strain evidence="12">ATCC BAA-1733 / DSM 21960 / TBF 19.5.1</strain>
    </source>
</reference>
<evidence type="ECO:0000256" key="1">
    <source>
        <dbReference type="ARBA" id="ARBA00022448"/>
    </source>
</evidence>
<dbReference type="PANTHER" id="PTHR43560:SF1">
    <property type="entry name" value="ION-TRANSLOCATING OXIDOREDUCTASE COMPLEX SUBUNIT B"/>
    <property type="match status" value="1"/>
</dbReference>
<evidence type="ECO:0000256" key="6">
    <source>
        <dbReference type="ARBA" id="ARBA00022982"/>
    </source>
</evidence>
<dbReference type="PANTHER" id="PTHR43560">
    <property type="entry name" value="ION-TRANSLOCATING OXIDOREDUCTASE COMPLEX SUBUNIT B"/>
    <property type="match status" value="1"/>
</dbReference>
<dbReference type="GO" id="GO:0046872">
    <property type="term" value="F:metal ion binding"/>
    <property type="evidence" value="ECO:0007669"/>
    <property type="project" value="UniProtKB-KW"/>
</dbReference>
<dbReference type="AlphaFoldDB" id="C5CGN5"/>
<dbReference type="Proteomes" id="UP000002382">
    <property type="component" value="Chromosome"/>
</dbReference>
<dbReference type="HOGENOM" id="CLU_1203690_0_0_0"/>
<feature type="domain" description="4Fe-4S" evidence="10">
    <location>
        <begin position="29"/>
        <end position="90"/>
    </location>
</feature>
<protein>
    <submittedName>
        <fullName evidence="11">Fe-S cluster domain protein</fullName>
    </submittedName>
</protein>
<proteinExistence type="predicted"/>
<evidence type="ECO:0000256" key="4">
    <source>
        <dbReference type="ARBA" id="ARBA00022737"/>
    </source>
</evidence>
<evidence type="ECO:0000256" key="2">
    <source>
        <dbReference type="ARBA" id="ARBA00022485"/>
    </source>
</evidence>